<evidence type="ECO:0008006" key="4">
    <source>
        <dbReference type="Google" id="ProtNLM"/>
    </source>
</evidence>
<dbReference type="AlphaFoldDB" id="V7AMI6"/>
<feature type="compositionally biased region" description="Basic and acidic residues" evidence="1">
    <location>
        <begin position="443"/>
        <end position="479"/>
    </location>
</feature>
<dbReference type="PANTHER" id="PTHR33067">
    <property type="entry name" value="RNA-DIRECTED DNA POLYMERASE-RELATED"/>
    <property type="match status" value="1"/>
</dbReference>
<evidence type="ECO:0000256" key="1">
    <source>
        <dbReference type="SAM" id="MobiDB-lite"/>
    </source>
</evidence>
<dbReference type="EMBL" id="CM002297">
    <property type="protein sequence ID" value="ESW06822.1"/>
    <property type="molecule type" value="Genomic_DNA"/>
</dbReference>
<dbReference type="eggNOG" id="KOG0017">
    <property type="taxonomic scope" value="Eukaryota"/>
</dbReference>
<gene>
    <name evidence="2" type="ORF">PHAVU_010G079600g</name>
</gene>
<feature type="region of interest" description="Disordered" evidence="1">
    <location>
        <begin position="252"/>
        <end position="278"/>
    </location>
</feature>
<dbReference type="CDD" id="cd00303">
    <property type="entry name" value="retropepsin_like"/>
    <property type="match status" value="1"/>
</dbReference>
<feature type="compositionally biased region" description="Polar residues" evidence="1">
    <location>
        <begin position="178"/>
        <end position="198"/>
    </location>
</feature>
<protein>
    <recommendedName>
        <fullName evidence="4">Retrotransposon gag domain-containing protein</fullName>
    </recommendedName>
</protein>
<feature type="region of interest" description="Disordered" evidence="1">
    <location>
        <begin position="443"/>
        <end position="485"/>
    </location>
</feature>
<organism evidence="2 3">
    <name type="scientific">Phaseolus vulgaris</name>
    <name type="common">Kidney bean</name>
    <name type="synonym">French bean</name>
    <dbReference type="NCBI Taxonomy" id="3885"/>
    <lineage>
        <taxon>Eukaryota</taxon>
        <taxon>Viridiplantae</taxon>
        <taxon>Streptophyta</taxon>
        <taxon>Embryophyta</taxon>
        <taxon>Tracheophyta</taxon>
        <taxon>Spermatophyta</taxon>
        <taxon>Magnoliopsida</taxon>
        <taxon>eudicotyledons</taxon>
        <taxon>Gunneridae</taxon>
        <taxon>Pentapetalae</taxon>
        <taxon>rosids</taxon>
        <taxon>fabids</taxon>
        <taxon>Fabales</taxon>
        <taxon>Fabaceae</taxon>
        <taxon>Papilionoideae</taxon>
        <taxon>50 kb inversion clade</taxon>
        <taxon>NPAAA clade</taxon>
        <taxon>indigoferoid/millettioid clade</taxon>
        <taxon>Phaseoleae</taxon>
        <taxon>Phaseolus</taxon>
    </lineage>
</organism>
<dbReference type="Proteomes" id="UP000000226">
    <property type="component" value="Chromosome 10"/>
</dbReference>
<feature type="compositionally biased region" description="Polar residues" evidence="1">
    <location>
        <begin position="252"/>
        <end position="269"/>
    </location>
</feature>
<accession>V7AMI6</accession>
<name>V7AMI6_PHAVU</name>
<dbReference type="Gramene" id="ESW06822">
    <property type="protein sequence ID" value="ESW06822"/>
    <property type="gene ID" value="PHAVU_010G079600g"/>
</dbReference>
<dbReference type="OrthoDB" id="1433558at2759"/>
<proteinExistence type="predicted"/>
<keyword evidence="3" id="KW-1185">Reference proteome</keyword>
<dbReference type="InterPro" id="IPR021109">
    <property type="entry name" value="Peptidase_aspartic_dom_sf"/>
</dbReference>
<evidence type="ECO:0000313" key="2">
    <source>
        <dbReference type="EMBL" id="ESW06822.1"/>
    </source>
</evidence>
<reference evidence="3" key="1">
    <citation type="journal article" date="2014" name="Nat. Genet.">
        <title>A reference genome for common bean and genome-wide analysis of dual domestications.</title>
        <authorList>
            <person name="Schmutz J."/>
            <person name="McClean P.E."/>
            <person name="Mamidi S."/>
            <person name="Wu G.A."/>
            <person name="Cannon S.B."/>
            <person name="Grimwood J."/>
            <person name="Jenkins J."/>
            <person name="Shu S."/>
            <person name="Song Q."/>
            <person name="Chavarro C."/>
            <person name="Torres-Torres M."/>
            <person name="Geffroy V."/>
            <person name="Moghaddam S.M."/>
            <person name="Gao D."/>
            <person name="Abernathy B."/>
            <person name="Barry K."/>
            <person name="Blair M."/>
            <person name="Brick M.A."/>
            <person name="Chovatia M."/>
            <person name="Gepts P."/>
            <person name="Goodstein D.M."/>
            <person name="Gonzales M."/>
            <person name="Hellsten U."/>
            <person name="Hyten D.L."/>
            <person name="Jia G."/>
            <person name="Kelly J.D."/>
            <person name="Kudrna D."/>
            <person name="Lee R."/>
            <person name="Richard M.M."/>
            <person name="Miklas P.N."/>
            <person name="Osorno J.M."/>
            <person name="Rodrigues J."/>
            <person name="Thareau V."/>
            <person name="Urrea C.A."/>
            <person name="Wang M."/>
            <person name="Yu Y."/>
            <person name="Zhang M."/>
            <person name="Wing R.A."/>
            <person name="Cregan P.B."/>
            <person name="Rokhsar D.S."/>
            <person name="Jackson S.A."/>
        </authorList>
    </citation>
    <scope>NUCLEOTIDE SEQUENCE [LARGE SCALE GENOMIC DNA]</scope>
    <source>
        <strain evidence="3">cv. G19833</strain>
    </source>
</reference>
<evidence type="ECO:0000313" key="3">
    <source>
        <dbReference type="Proteomes" id="UP000000226"/>
    </source>
</evidence>
<dbReference type="Gene3D" id="2.40.70.10">
    <property type="entry name" value="Acid Proteases"/>
    <property type="match status" value="1"/>
</dbReference>
<sequence length="485" mass="55040">MLRKCPNHGFEDIAQLSIFINGLRSNTKMLLDAVAGGTMMVPDANQAMRIIEVLATTDYQAQHDRQNHKKRGVLELNTANALLAQNKILTQQLEQMTAHMTLLPQKFHAVQSLQSQNVPLRCDFCGGDHPNGHCSYQNNAYEAEVNYMGNQGRQGGFSYNYPQGWKNNQNQNFGWKQDYNSSNKQGPFQQQHQSNSPSIPDRMNKVEDVLSKIMSAQENSMASIRSMETQIEQLAKQMSQLTQIVDGKIGQFSANTTTNPKEHCNNITTEGDEKTREENGEMVKIEKEKGENRKEGEKCEVVESRVSKELSHSLMHALLDLGSSINLMPLTMLRQIGDLKVKTTKIQLQLADRTVKHPYGVVEDVLTKVDKFMFPVDFVILDMKEDEEVPLILDRPFMKTAKVIVDVDKGELKVRSLDEEVRFNLFDDVTNWITDKNGRQEEISKDGELLEGSKPKEEVTRHEKLKAKGDRNNQGKLVEEDGYQP</sequence>
<dbReference type="OMA" id="NSFTICK"/>
<dbReference type="PANTHER" id="PTHR33067:SF31">
    <property type="entry name" value="RNA-DIRECTED DNA POLYMERASE"/>
    <property type="match status" value="1"/>
</dbReference>
<feature type="region of interest" description="Disordered" evidence="1">
    <location>
        <begin position="178"/>
        <end position="202"/>
    </location>
</feature>